<accession>A0ABN3WXQ6</accession>
<dbReference type="InterPro" id="IPR036390">
    <property type="entry name" value="WH_DNA-bd_sf"/>
</dbReference>
<dbReference type="PANTHER" id="PTHR43132">
    <property type="entry name" value="ARSENICAL RESISTANCE OPERON REPRESSOR ARSR-RELATED"/>
    <property type="match status" value="1"/>
</dbReference>
<evidence type="ECO:0000259" key="4">
    <source>
        <dbReference type="SMART" id="SM00418"/>
    </source>
</evidence>
<dbReference type="SUPFAM" id="SSF46785">
    <property type="entry name" value="Winged helix' DNA-binding domain"/>
    <property type="match status" value="1"/>
</dbReference>
<gene>
    <name evidence="5" type="ORF">GCM10010446_15240</name>
</gene>
<evidence type="ECO:0000256" key="3">
    <source>
        <dbReference type="ARBA" id="ARBA00023163"/>
    </source>
</evidence>
<dbReference type="InterPro" id="IPR036388">
    <property type="entry name" value="WH-like_DNA-bd_sf"/>
</dbReference>
<dbReference type="EMBL" id="BAAAUD010000014">
    <property type="protein sequence ID" value="GAA2931417.1"/>
    <property type="molecule type" value="Genomic_DNA"/>
</dbReference>
<keyword evidence="6" id="KW-1185">Reference proteome</keyword>
<dbReference type="PANTHER" id="PTHR43132:SF8">
    <property type="entry name" value="HTH-TYPE TRANSCRIPTIONAL REGULATOR KMTR"/>
    <property type="match status" value="1"/>
</dbReference>
<evidence type="ECO:0000313" key="5">
    <source>
        <dbReference type="EMBL" id="GAA2931417.1"/>
    </source>
</evidence>
<dbReference type="Gene3D" id="1.10.10.10">
    <property type="entry name" value="Winged helix-like DNA-binding domain superfamily/Winged helix DNA-binding domain"/>
    <property type="match status" value="1"/>
</dbReference>
<dbReference type="Proteomes" id="UP001500403">
    <property type="component" value="Unassembled WGS sequence"/>
</dbReference>
<name>A0ABN3WXQ6_9ACTN</name>
<keyword evidence="3" id="KW-0804">Transcription</keyword>
<comment type="caution">
    <text evidence="5">The sequence shown here is derived from an EMBL/GenBank/DDBJ whole genome shotgun (WGS) entry which is preliminary data.</text>
</comment>
<evidence type="ECO:0000256" key="1">
    <source>
        <dbReference type="ARBA" id="ARBA00023015"/>
    </source>
</evidence>
<dbReference type="InterPro" id="IPR051011">
    <property type="entry name" value="Metal_resp_trans_reg"/>
</dbReference>
<dbReference type="CDD" id="cd00090">
    <property type="entry name" value="HTH_ARSR"/>
    <property type="match status" value="1"/>
</dbReference>
<evidence type="ECO:0000313" key="6">
    <source>
        <dbReference type="Proteomes" id="UP001500403"/>
    </source>
</evidence>
<evidence type="ECO:0000256" key="2">
    <source>
        <dbReference type="ARBA" id="ARBA00023125"/>
    </source>
</evidence>
<organism evidence="5 6">
    <name type="scientific">Streptomyces enissocaesilis</name>
    <dbReference type="NCBI Taxonomy" id="332589"/>
    <lineage>
        <taxon>Bacteria</taxon>
        <taxon>Bacillati</taxon>
        <taxon>Actinomycetota</taxon>
        <taxon>Actinomycetes</taxon>
        <taxon>Kitasatosporales</taxon>
        <taxon>Streptomycetaceae</taxon>
        <taxon>Streptomyces</taxon>
        <taxon>Streptomyces rochei group</taxon>
    </lineage>
</organism>
<keyword evidence="2" id="KW-0238">DNA-binding</keyword>
<feature type="domain" description="HTH arsR-type" evidence="4">
    <location>
        <begin position="238"/>
        <end position="308"/>
    </location>
</feature>
<keyword evidence="1" id="KW-0805">Transcription regulation</keyword>
<dbReference type="InterPro" id="IPR001845">
    <property type="entry name" value="HTH_ArsR_DNA-bd_dom"/>
</dbReference>
<dbReference type="InterPro" id="IPR011991">
    <property type="entry name" value="ArsR-like_HTH"/>
</dbReference>
<dbReference type="SMART" id="SM00418">
    <property type="entry name" value="HTH_ARSR"/>
    <property type="match status" value="1"/>
</dbReference>
<protein>
    <submittedName>
        <fullName evidence="5">Winged helix-turn-helix domain-containing protein</fullName>
    </submittedName>
</protein>
<sequence length="338" mass="37033">MLNVHFTHEDIAKTHMAPAGHQEAEALFALELLAGPPPHGRATPWISQARAWMRAHPFRHPDLQRARELQGDLLPLLLAGHDRPDGTEAPAEEESRRALTALSEFRKACVTPYQASVQGLLRDMRRCYSEMVADHGLATTLERMQHRASWAAETLSVADGTDREVYLDGRGLAFLPSVFHRGAPRLVTLPSRFTESPSPDQAIEQRPTHLMVFPVCPHGLASGTLVKDTQRPPRLLPQLLGRTRAAVLSQLTRPRSTSELSGALRISVTTASEHASVLRGSGLIATIRNGNSVLHEVTPLGAMMLNSPADPARLWCPNCAHRLAGPSDDREAELITHS</sequence>
<reference evidence="5 6" key="1">
    <citation type="journal article" date="2019" name="Int. J. Syst. Evol. Microbiol.">
        <title>The Global Catalogue of Microorganisms (GCM) 10K type strain sequencing project: providing services to taxonomists for standard genome sequencing and annotation.</title>
        <authorList>
            <consortium name="The Broad Institute Genomics Platform"/>
            <consortium name="The Broad Institute Genome Sequencing Center for Infectious Disease"/>
            <person name="Wu L."/>
            <person name="Ma J."/>
        </authorList>
    </citation>
    <scope>NUCLEOTIDE SEQUENCE [LARGE SCALE GENOMIC DNA]</scope>
    <source>
        <strain evidence="5 6">JCM 9088</strain>
    </source>
</reference>
<proteinExistence type="predicted"/>